<dbReference type="KEGG" id="ppsc:EHS13_04020"/>
<organism evidence="2 3">
    <name type="scientific">Paenibacillus psychroresistens</name>
    <dbReference type="NCBI Taxonomy" id="1778678"/>
    <lineage>
        <taxon>Bacteria</taxon>
        <taxon>Bacillati</taxon>
        <taxon>Bacillota</taxon>
        <taxon>Bacilli</taxon>
        <taxon>Bacillales</taxon>
        <taxon>Paenibacillaceae</taxon>
        <taxon>Paenibacillus</taxon>
    </lineage>
</organism>
<name>A0A6B8RC92_9BACL</name>
<dbReference type="InterPro" id="IPR024775">
    <property type="entry name" value="DinB-like"/>
</dbReference>
<keyword evidence="3" id="KW-1185">Reference proteome</keyword>
<accession>A0A6B8RC92</accession>
<proteinExistence type="predicted"/>
<dbReference type="OrthoDB" id="4295522at2"/>
<sequence length="155" mass="17859">MTEEQVFSHMGLVRSRTLKWIEAIDSTIFEVMPANFNNTIQWHVGHILLVQDRLTLRLMGEKISLPEEYTAWFGPGTKPADWQGQPPAVELLLQELREQTERLQIFISGKLADKLAVPFLHYETLEESIGYSFYHEGIHLGYMMGLRRAIEAKTA</sequence>
<dbReference type="AlphaFoldDB" id="A0A6B8RC92"/>
<dbReference type="EMBL" id="CP034235">
    <property type="protein sequence ID" value="QGQ94131.1"/>
    <property type="molecule type" value="Genomic_DNA"/>
</dbReference>
<protein>
    <submittedName>
        <fullName evidence="2">DinB family protein</fullName>
    </submittedName>
</protein>
<dbReference type="InterPro" id="IPR034660">
    <property type="entry name" value="DinB/YfiT-like"/>
</dbReference>
<dbReference type="Proteomes" id="UP000426246">
    <property type="component" value="Chromosome"/>
</dbReference>
<dbReference type="SUPFAM" id="SSF109854">
    <property type="entry name" value="DinB/YfiT-like putative metalloenzymes"/>
    <property type="match status" value="1"/>
</dbReference>
<dbReference type="RefSeq" id="WP_155699130.1">
    <property type="nucleotide sequence ID" value="NZ_CP034235.1"/>
</dbReference>
<evidence type="ECO:0000313" key="2">
    <source>
        <dbReference type="EMBL" id="QGQ94131.1"/>
    </source>
</evidence>
<evidence type="ECO:0000259" key="1">
    <source>
        <dbReference type="Pfam" id="PF12867"/>
    </source>
</evidence>
<dbReference type="Pfam" id="PF12867">
    <property type="entry name" value="DinB_2"/>
    <property type="match status" value="1"/>
</dbReference>
<dbReference type="Gene3D" id="1.20.120.450">
    <property type="entry name" value="dinb family like domain"/>
    <property type="match status" value="1"/>
</dbReference>
<gene>
    <name evidence="2" type="ORF">EHS13_04020</name>
</gene>
<evidence type="ECO:0000313" key="3">
    <source>
        <dbReference type="Proteomes" id="UP000426246"/>
    </source>
</evidence>
<feature type="domain" description="DinB-like" evidence="1">
    <location>
        <begin position="13"/>
        <end position="143"/>
    </location>
</feature>
<reference evidence="3" key="1">
    <citation type="submission" date="2018-11" db="EMBL/GenBank/DDBJ databases">
        <title>Complete genome sequence of Paenibacillus sp. ML311-T8.</title>
        <authorList>
            <person name="Nam Y.-D."/>
            <person name="Kang J."/>
            <person name="Chung W.-H."/>
            <person name="Park Y.S."/>
        </authorList>
    </citation>
    <scope>NUCLEOTIDE SEQUENCE [LARGE SCALE GENOMIC DNA]</scope>
    <source>
        <strain evidence="3">ML311-T8</strain>
    </source>
</reference>